<dbReference type="EMBL" id="JAJCJK010000004">
    <property type="protein sequence ID" value="MCB6937566.1"/>
    <property type="molecule type" value="Genomic_DNA"/>
</dbReference>
<sequence>MKISKITIKSLFGIKEWSGDGKNIELVGDNGTGKTSVIDAIRYALTNASDREYIIKNGETEGEIFIETDSGLSIDRKPRQGMTDYKSVKQNGNVVPSPETFLKTIFTPLQLSPMEFISMDKKTQNATILDMIQYDWNLDTIKEWFGELPPDVNYEQNILAVLNDIQAENGYYFMHRQDVNRDIRAKKAVIADIGSSLPIDYDGERWEKENLSELYTEIEKIRKNNETIEKAKRLRDSHDGKIRGFQADKEVKLAALDREMASQEKNIESELAKLKEQIKNLEEKKAGLSGAKEDKAKVISAEYEAAVSKYEAEEQSYAEYADMEITPIDDLMAKANETEKMKGHINEWRRMLSIQEEVATLQKESNSLTEKIELARTLPGTILETAEIPIEGLSVKDGIPLINGLPVSNLSEGEKLDLCIDVAIQNPSGLQIILIDGTEKLSEENRTRLYEKCKKKGLQFIATRTTSNNELTVIEL</sequence>
<organism evidence="3 4">
    <name type="scientific">Agathobacter rectalis</name>
    <dbReference type="NCBI Taxonomy" id="39491"/>
    <lineage>
        <taxon>Bacteria</taxon>
        <taxon>Bacillati</taxon>
        <taxon>Bacillota</taxon>
        <taxon>Clostridia</taxon>
        <taxon>Lachnospirales</taxon>
        <taxon>Lachnospiraceae</taxon>
        <taxon>Agathobacter</taxon>
    </lineage>
</organism>
<dbReference type="RefSeq" id="WP_306780621.1">
    <property type="nucleotide sequence ID" value="NZ_JAJCJK010000004.1"/>
</dbReference>
<gene>
    <name evidence="3" type="ORF">LIZ56_03950</name>
</gene>
<keyword evidence="1" id="KW-0175">Coiled coil</keyword>
<evidence type="ECO:0000259" key="2">
    <source>
        <dbReference type="Pfam" id="PF13476"/>
    </source>
</evidence>
<feature type="coiled-coil region" evidence="1">
    <location>
        <begin position="351"/>
        <end position="378"/>
    </location>
</feature>
<name>A0AAW4UBV9_9FIRM</name>
<proteinExistence type="predicted"/>
<dbReference type="InterPro" id="IPR027417">
    <property type="entry name" value="P-loop_NTPase"/>
</dbReference>
<accession>A0AAW4UBV9</accession>
<dbReference type="SUPFAM" id="SSF52540">
    <property type="entry name" value="P-loop containing nucleoside triphosphate hydrolases"/>
    <property type="match status" value="1"/>
</dbReference>
<dbReference type="GO" id="GO:0016887">
    <property type="term" value="F:ATP hydrolysis activity"/>
    <property type="evidence" value="ECO:0007669"/>
    <property type="project" value="InterPro"/>
</dbReference>
<dbReference type="Pfam" id="PF13476">
    <property type="entry name" value="AAA_23"/>
    <property type="match status" value="1"/>
</dbReference>
<feature type="domain" description="Rad50/SbcC-type AAA" evidence="2">
    <location>
        <begin position="26"/>
        <end position="284"/>
    </location>
</feature>
<dbReference type="Gene3D" id="3.40.50.300">
    <property type="entry name" value="P-loop containing nucleotide triphosphate hydrolases"/>
    <property type="match status" value="1"/>
</dbReference>
<dbReference type="AlphaFoldDB" id="A0AAW4UBV9"/>
<dbReference type="Proteomes" id="UP001197684">
    <property type="component" value="Unassembled WGS sequence"/>
</dbReference>
<reference evidence="3" key="1">
    <citation type="submission" date="2021-10" db="EMBL/GenBank/DDBJ databases">
        <title>Collection of gut derived symbiotic bacterial strains cultured from healthy donors.</title>
        <authorList>
            <person name="Lin H."/>
            <person name="Littmann E."/>
            <person name="Kohout C."/>
            <person name="Pamer E.G."/>
        </authorList>
    </citation>
    <scope>NUCLEOTIDE SEQUENCE</scope>
    <source>
        <strain evidence="3">DFI.9.42</strain>
    </source>
</reference>
<evidence type="ECO:0000256" key="1">
    <source>
        <dbReference type="SAM" id="Coils"/>
    </source>
</evidence>
<dbReference type="InterPro" id="IPR038729">
    <property type="entry name" value="Rad50/SbcC_AAA"/>
</dbReference>
<comment type="caution">
    <text evidence="3">The sequence shown here is derived from an EMBL/GenBank/DDBJ whole genome shotgun (WGS) entry which is preliminary data.</text>
</comment>
<dbReference type="GO" id="GO:0006302">
    <property type="term" value="P:double-strand break repair"/>
    <property type="evidence" value="ECO:0007669"/>
    <property type="project" value="InterPro"/>
</dbReference>
<evidence type="ECO:0000313" key="3">
    <source>
        <dbReference type="EMBL" id="MCB6937566.1"/>
    </source>
</evidence>
<protein>
    <submittedName>
        <fullName evidence="3">AAA family ATPase</fullName>
    </submittedName>
</protein>
<evidence type="ECO:0000313" key="4">
    <source>
        <dbReference type="Proteomes" id="UP001197684"/>
    </source>
</evidence>
<feature type="coiled-coil region" evidence="1">
    <location>
        <begin position="211"/>
        <end position="291"/>
    </location>
</feature>